<dbReference type="Gene3D" id="3.40.50.1820">
    <property type="entry name" value="alpha/beta hydrolase"/>
    <property type="match status" value="1"/>
</dbReference>
<dbReference type="EMBL" id="SLXQ01000015">
    <property type="protein sequence ID" value="TCP45831.1"/>
    <property type="molecule type" value="Genomic_DNA"/>
</dbReference>
<dbReference type="InterPro" id="IPR049492">
    <property type="entry name" value="BD-FAE-like_dom"/>
</dbReference>
<dbReference type="OrthoDB" id="255603at2"/>
<dbReference type="InterPro" id="IPR029058">
    <property type="entry name" value="AB_hydrolase_fold"/>
</dbReference>
<evidence type="ECO:0000256" key="2">
    <source>
        <dbReference type="SAM" id="MobiDB-lite"/>
    </source>
</evidence>
<dbReference type="AlphaFoldDB" id="A0A4R2QFJ8"/>
<dbReference type="InterPro" id="IPR050300">
    <property type="entry name" value="GDXG_lipolytic_enzyme"/>
</dbReference>
<comment type="caution">
    <text evidence="4">The sequence shown here is derived from an EMBL/GenBank/DDBJ whole genome shotgun (WGS) entry which is preliminary data.</text>
</comment>
<evidence type="ECO:0000313" key="5">
    <source>
        <dbReference type="Proteomes" id="UP000294911"/>
    </source>
</evidence>
<name>A0A4R2QFJ8_9PSEU</name>
<organism evidence="4 5">
    <name type="scientific">Tamaricihabitans halophyticus</name>
    <dbReference type="NCBI Taxonomy" id="1262583"/>
    <lineage>
        <taxon>Bacteria</taxon>
        <taxon>Bacillati</taxon>
        <taxon>Actinomycetota</taxon>
        <taxon>Actinomycetes</taxon>
        <taxon>Pseudonocardiales</taxon>
        <taxon>Pseudonocardiaceae</taxon>
        <taxon>Tamaricihabitans</taxon>
    </lineage>
</organism>
<feature type="domain" description="BD-FAE-like" evidence="3">
    <location>
        <begin position="34"/>
        <end position="198"/>
    </location>
</feature>
<sequence length="244" mass="26050">MDRSILSRPGPAPDSTMRYGDDTDQVVDVWYGDTEKPVVVLIHGGFWRARYDRLHVRPMATAIRERGWPVAALEYRRIGGQPEASTDDVRRALDTATARVDGNGAVIMGHSAGGQLALWAAAVCPPAGLLNTIALAPVADLVHAHEAKLGDGAVAAFLGEPPNRRPDLDPARMAAPASRVVLIHGESDTSVPVQISESYQRAHPEAELVVIPAIGHFELIDPDSVAWPIVVHALPLQPGDSVSA</sequence>
<dbReference type="SUPFAM" id="SSF53474">
    <property type="entry name" value="alpha/beta-Hydrolases"/>
    <property type="match status" value="1"/>
</dbReference>
<keyword evidence="1" id="KW-0378">Hydrolase</keyword>
<protein>
    <submittedName>
        <fullName evidence="4">Acetyl esterase/lipase</fullName>
    </submittedName>
</protein>
<evidence type="ECO:0000313" key="4">
    <source>
        <dbReference type="EMBL" id="TCP45831.1"/>
    </source>
</evidence>
<feature type="region of interest" description="Disordered" evidence="2">
    <location>
        <begin position="1"/>
        <end position="20"/>
    </location>
</feature>
<evidence type="ECO:0000259" key="3">
    <source>
        <dbReference type="Pfam" id="PF20434"/>
    </source>
</evidence>
<dbReference type="Pfam" id="PF20434">
    <property type="entry name" value="BD-FAE"/>
    <property type="match status" value="1"/>
</dbReference>
<dbReference type="Proteomes" id="UP000294911">
    <property type="component" value="Unassembled WGS sequence"/>
</dbReference>
<proteinExistence type="predicted"/>
<evidence type="ECO:0000256" key="1">
    <source>
        <dbReference type="ARBA" id="ARBA00022801"/>
    </source>
</evidence>
<reference evidence="4 5" key="1">
    <citation type="submission" date="2019-03" db="EMBL/GenBank/DDBJ databases">
        <title>Genomic Encyclopedia of Type Strains, Phase IV (KMG-IV): sequencing the most valuable type-strain genomes for metagenomic binning, comparative biology and taxonomic classification.</title>
        <authorList>
            <person name="Goeker M."/>
        </authorList>
    </citation>
    <scope>NUCLEOTIDE SEQUENCE [LARGE SCALE GENOMIC DNA]</scope>
    <source>
        <strain evidence="4 5">DSM 45765</strain>
    </source>
</reference>
<dbReference type="GO" id="GO:0016787">
    <property type="term" value="F:hydrolase activity"/>
    <property type="evidence" value="ECO:0007669"/>
    <property type="project" value="UniProtKB-KW"/>
</dbReference>
<dbReference type="PANTHER" id="PTHR48081">
    <property type="entry name" value="AB HYDROLASE SUPERFAMILY PROTEIN C4A8.06C"/>
    <property type="match status" value="1"/>
</dbReference>
<accession>A0A4R2QFJ8</accession>
<keyword evidence="5" id="KW-1185">Reference proteome</keyword>
<gene>
    <name evidence="4" type="ORF">EV191_115111</name>
</gene>